<dbReference type="EMBL" id="CP101620">
    <property type="protein sequence ID" value="UTY39365.1"/>
    <property type="molecule type" value="Genomic_DNA"/>
</dbReference>
<proteinExistence type="predicted"/>
<keyword evidence="2" id="KW-1185">Reference proteome</keyword>
<reference evidence="1" key="1">
    <citation type="submission" date="2022-07" db="EMBL/GenBank/DDBJ databases">
        <title>Faecal culturing of patients with breast cancer.</title>
        <authorList>
            <person name="Teng N.M.Y."/>
            <person name="Kiu R."/>
            <person name="Evans R."/>
            <person name="Baker D.J."/>
            <person name="Zenner C."/>
            <person name="Robinson S.D."/>
            <person name="Hall L.J."/>
        </authorList>
    </citation>
    <scope>NUCLEOTIDE SEQUENCE</scope>
    <source>
        <strain evidence="1">LH1062</strain>
    </source>
</reference>
<accession>A0ABY5I2T5</accession>
<name>A0ABY5I2T5_9FIRM</name>
<protein>
    <submittedName>
        <fullName evidence="1">Uncharacterized protein</fullName>
    </submittedName>
</protein>
<gene>
    <name evidence="1" type="ORF">NMU03_00590</name>
</gene>
<organism evidence="1 2">
    <name type="scientific">Allocoprobacillus halotolerans</name>
    <dbReference type="NCBI Taxonomy" id="2944914"/>
    <lineage>
        <taxon>Bacteria</taxon>
        <taxon>Bacillati</taxon>
        <taxon>Bacillota</taxon>
        <taxon>Erysipelotrichia</taxon>
        <taxon>Erysipelotrichales</taxon>
        <taxon>Erysipelotrichaceae</taxon>
        <taxon>Allocoprobacillus</taxon>
    </lineage>
</organism>
<sequence length="226" mass="27513">MYINDFFDSLTLLQSSYQFIDEDFFQDKQYIQTLTQDQLSGDILYQQKAQYYLIYKQEFSDQLYAYGLDDLYHYIDELFHFQITVPISQAIYLEAAVLEALYLYDHLFYKHFHNSLTHLLLPLPYLYNLFCGQIEKNQKAYPKTYMIPILQQLFMSRFYYFLIQYCYIRFQCQQHHSLTHPYHFDLLVQNKLTQYLKSKPIQHITDLTFLENIILDEYIQSLQNDS</sequence>
<dbReference type="RefSeq" id="WP_290140412.1">
    <property type="nucleotide sequence ID" value="NZ_CP101620.1"/>
</dbReference>
<evidence type="ECO:0000313" key="1">
    <source>
        <dbReference type="EMBL" id="UTY39365.1"/>
    </source>
</evidence>
<evidence type="ECO:0000313" key="2">
    <source>
        <dbReference type="Proteomes" id="UP001060112"/>
    </source>
</evidence>
<dbReference type="Proteomes" id="UP001060112">
    <property type="component" value="Chromosome"/>
</dbReference>